<gene>
    <name evidence="3" type="ORF">MEDL_14977</name>
</gene>
<sequence>MDCKGIKSSVLHNKAVERTGLPLQVIKDWIGNYKKVVEGRKYEAQPRTLYLKGMTGYNCFVREKKDQFNDIADWAPAWNLLGQEEKEAYKQKAKEKPVVPPQPQQKDAFKRLKIIREHIVELEKHGIDVALVGIDTNTGSQILLGDGKSAAFLKSEDILQNLFAFHSLGTKEVPKDLKSLQQEAQTHMNKLYSKAVGKKQAFPYTKVKKGIIEVNGIPLDVLPLKPMSDYGEKKMKMFLNIKEISVEVPTSPEYEVLSLPVDNAIETELNIKVQKAVEEDNLIEPGSEELLYNLLVTPEVEENIYSLASPAVTHILPSQPVTHTLPSLPVTQTQPNKTTVKRSLKKTSAKQTFTLKKTPAKQTLTLKKTPVTHAFTSPPVTHTVPSPPVPSPPVTHTLPSSPVPPPPVTLALTSPPVTHTLPSPPVTLALTSPPVTHTVPSPPVTHTLTSPVTHTLPSPLVTHTLPSPQQSHIHSLHQSHIVPSPLVTSPPVTSPPVTYSLTSPPVTHTLPSPPVTHTHITTSHTYITHTLPSPPVTTTLPSPPVTHTLTSPPVTSPPVTHTLTLSPVTLALTSPPVTHTVPSPPVTLASPPVTHTLPSPPVTLALTSPVTHTLPSPPVTHTLPSPPVTHTLPSPPVTHTLPSPPVTHTLTSPPVTHTLTSPPVTLALTSPPVTHTSKRPRGTAANRTKATKKRKNNKEWGVKGIIATRTVENSRQYLIHWDGFSHDHDSWEPECNLTPSLIGQFFANKI</sequence>
<dbReference type="SMART" id="SM00298">
    <property type="entry name" value="CHROMO"/>
    <property type="match status" value="1"/>
</dbReference>
<reference evidence="3" key="1">
    <citation type="submission" date="2021-03" db="EMBL/GenBank/DDBJ databases">
        <authorList>
            <person name="Bekaert M."/>
        </authorList>
    </citation>
    <scope>NUCLEOTIDE SEQUENCE</scope>
</reference>
<comment type="caution">
    <text evidence="3">The sequence shown here is derived from an EMBL/GenBank/DDBJ whole genome shotgun (WGS) entry which is preliminary data.</text>
</comment>
<feature type="compositionally biased region" description="Polar residues" evidence="1">
    <location>
        <begin position="663"/>
        <end position="675"/>
    </location>
</feature>
<evidence type="ECO:0000259" key="2">
    <source>
        <dbReference type="PROSITE" id="PS50013"/>
    </source>
</evidence>
<dbReference type="AlphaFoldDB" id="A0A8S3QZU2"/>
<feature type="region of interest" description="Disordered" evidence="1">
    <location>
        <begin position="376"/>
        <end position="404"/>
    </location>
</feature>
<dbReference type="InterPro" id="IPR000953">
    <property type="entry name" value="Chromo/chromo_shadow_dom"/>
</dbReference>
<dbReference type="Gene3D" id="2.40.50.40">
    <property type="match status" value="1"/>
</dbReference>
<dbReference type="InterPro" id="IPR016197">
    <property type="entry name" value="Chromo-like_dom_sf"/>
</dbReference>
<feature type="region of interest" description="Disordered" evidence="1">
    <location>
        <begin position="663"/>
        <end position="696"/>
    </location>
</feature>
<dbReference type="CDD" id="cd00024">
    <property type="entry name" value="CD_CSD"/>
    <property type="match status" value="1"/>
</dbReference>
<evidence type="ECO:0000256" key="1">
    <source>
        <dbReference type="SAM" id="MobiDB-lite"/>
    </source>
</evidence>
<accession>A0A8S3QZU2</accession>
<dbReference type="Pfam" id="PF00385">
    <property type="entry name" value="Chromo"/>
    <property type="match status" value="1"/>
</dbReference>
<dbReference type="CDD" id="cd00084">
    <property type="entry name" value="HMG-box_SF"/>
    <property type="match status" value="1"/>
</dbReference>
<organism evidence="3 4">
    <name type="scientific">Mytilus edulis</name>
    <name type="common">Blue mussel</name>
    <dbReference type="NCBI Taxonomy" id="6550"/>
    <lineage>
        <taxon>Eukaryota</taxon>
        <taxon>Metazoa</taxon>
        <taxon>Spiralia</taxon>
        <taxon>Lophotrochozoa</taxon>
        <taxon>Mollusca</taxon>
        <taxon>Bivalvia</taxon>
        <taxon>Autobranchia</taxon>
        <taxon>Pteriomorphia</taxon>
        <taxon>Mytilida</taxon>
        <taxon>Mytiloidea</taxon>
        <taxon>Mytilidae</taxon>
        <taxon>Mytilinae</taxon>
        <taxon>Mytilus</taxon>
    </lineage>
</organism>
<dbReference type="InterPro" id="IPR023780">
    <property type="entry name" value="Chromo_domain"/>
</dbReference>
<dbReference type="EMBL" id="CAJPWZ010000742">
    <property type="protein sequence ID" value="CAG2200338.1"/>
    <property type="molecule type" value="Genomic_DNA"/>
</dbReference>
<evidence type="ECO:0000313" key="3">
    <source>
        <dbReference type="EMBL" id="CAG2200338.1"/>
    </source>
</evidence>
<dbReference type="PROSITE" id="PS50013">
    <property type="entry name" value="CHROMO_2"/>
    <property type="match status" value="1"/>
</dbReference>
<proteinExistence type="predicted"/>
<dbReference type="OrthoDB" id="6144565at2759"/>
<dbReference type="PRINTS" id="PR01217">
    <property type="entry name" value="PRICHEXTENSN"/>
</dbReference>
<protein>
    <recommendedName>
        <fullName evidence="2">Chromo domain-containing protein</fullName>
    </recommendedName>
</protein>
<dbReference type="Proteomes" id="UP000683360">
    <property type="component" value="Unassembled WGS sequence"/>
</dbReference>
<dbReference type="InterPro" id="IPR036647">
    <property type="entry name" value="GTF2I-like_rpt_sf"/>
</dbReference>
<dbReference type="SUPFAM" id="SSF54160">
    <property type="entry name" value="Chromo domain-like"/>
    <property type="match status" value="1"/>
</dbReference>
<evidence type="ECO:0000313" key="4">
    <source>
        <dbReference type="Proteomes" id="UP000683360"/>
    </source>
</evidence>
<feature type="domain" description="Chromo" evidence="2">
    <location>
        <begin position="700"/>
        <end position="750"/>
    </location>
</feature>
<name>A0A8S3QZU2_MYTED</name>
<keyword evidence="4" id="KW-1185">Reference proteome</keyword>
<dbReference type="Gene3D" id="3.90.1460.10">
    <property type="entry name" value="GTF2I-like"/>
    <property type="match status" value="1"/>
</dbReference>